<reference evidence="2" key="1">
    <citation type="journal article" date="2019" name="Int. J. Syst. Evol. Microbiol.">
        <title>The Global Catalogue of Microorganisms (GCM) 10K type strain sequencing project: providing services to taxonomists for standard genome sequencing and annotation.</title>
        <authorList>
            <consortium name="The Broad Institute Genomics Platform"/>
            <consortium name="The Broad Institute Genome Sequencing Center for Infectious Disease"/>
            <person name="Wu L."/>
            <person name="Ma J."/>
        </authorList>
    </citation>
    <scope>NUCLEOTIDE SEQUENCE [LARGE SCALE GENOMIC DNA]</scope>
    <source>
        <strain evidence="2">JCM 13813</strain>
    </source>
</reference>
<dbReference type="EMBL" id="BAAAMQ010000010">
    <property type="protein sequence ID" value="GAA2106815.1"/>
    <property type="molecule type" value="Genomic_DNA"/>
</dbReference>
<keyword evidence="2" id="KW-1185">Reference proteome</keyword>
<protein>
    <submittedName>
        <fullName evidence="1">Uncharacterized protein</fullName>
    </submittedName>
</protein>
<evidence type="ECO:0000313" key="1">
    <source>
        <dbReference type="EMBL" id="GAA2106815.1"/>
    </source>
</evidence>
<sequence>MKRTSSRTAGPAATSGPAYVVDDQTAITVVDGNVEVVSAGHWKQLK</sequence>
<organism evidence="1 2">
    <name type="scientific">Nocardioides furvisabuli</name>
    <dbReference type="NCBI Taxonomy" id="375542"/>
    <lineage>
        <taxon>Bacteria</taxon>
        <taxon>Bacillati</taxon>
        <taxon>Actinomycetota</taxon>
        <taxon>Actinomycetes</taxon>
        <taxon>Propionibacteriales</taxon>
        <taxon>Nocardioidaceae</taxon>
        <taxon>Nocardioides</taxon>
    </lineage>
</organism>
<dbReference type="Proteomes" id="UP001501161">
    <property type="component" value="Unassembled WGS sequence"/>
</dbReference>
<accession>A0ABP5IUR5</accession>
<gene>
    <name evidence="1" type="ORF">GCM10009726_20030</name>
</gene>
<proteinExistence type="predicted"/>
<name>A0ABP5IUR5_9ACTN</name>
<comment type="caution">
    <text evidence="1">The sequence shown here is derived from an EMBL/GenBank/DDBJ whole genome shotgun (WGS) entry which is preliminary data.</text>
</comment>
<evidence type="ECO:0000313" key="2">
    <source>
        <dbReference type="Proteomes" id="UP001501161"/>
    </source>
</evidence>
<dbReference type="RefSeq" id="WP_231248637.1">
    <property type="nucleotide sequence ID" value="NZ_BAAAMQ010000010.1"/>
</dbReference>